<organism evidence="2 3">
    <name type="scientific">Colocasia esculenta</name>
    <name type="common">Wild taro</name>
    <name type="synonym">Arum esculentum</name>
    <dbReference type="NCBI Taxonomy" id="4460"/>
    <lineage>
        <taxon>Eukaryota</taxon>
        <taxon>Viridiplantae</taxon>
        <taxon>Streptophyta</taxon>
        <taxon>Embryophyta</taxon>
        <taxon>Tracheophyta</taxon>
        <taxon>Spermatophyta</taxon>
        <taxon>Magnoliopsida</taxon>
        <taxon>Liliopsida</taxon>
        <taxon>Araceae</taxon>
        <taxon>Aroideae</taxon>
        <taxon>Colocasieae</taxon>
        <taxon>Colocasia</taxon>
    </lineage>
</organism>
<sequence length="218" mass="24479">MRGCLWRRAFGKGKGAQTSTGFRKTEWGIDRGKIGTAKRIQQNNGYETYCYNLQCPGFVWTNHAIRLDTALVPVSVYGGLQYDVKIDVFQDRNSGDWWVMLQGQMLGYWPKSLVPKLEDGAQVHSFGGEILNKKVSGQHTSTQMGSGHFAVEGYRKAAYIRNVQIVEAHDRTKYISPVHGDGIVTHSNCYDLQPGHVPDLQWGYYFYFGGPGRSATCT</sequence>
<dbReference type="OrthoDB" id="685114at2759"/>
<evidence type="ECO:0000259" key="1">
    <source>
        <dbReference type="PROSITE" id="PS52045"/>
    </source>
</evidence>
<dbReference type="Pfam" id="PF03080">
    <property type="entry name" value="Neprosin"/>
    <property type="match status" value="1"/>
</dbReference>
<proteinExistence type="predicted"/>
<evidence type="ECO:0000313" key="3">
    <source>
        <dbReference type="Proteomes" id="UP000652761"/>
    </source>
</evidence>
<dbReference type="PANTHER" id="PTHR31589">
    <property type="entry name" value="PROTEIN, PUTATIVE (DUF239)-RELATED-RELATED"/>
    <property type="match status" value="1"/>
</dbReference>
<dbReference type="EMBL" id="NMUH01000057">
    <property type="protein sequence ID" value="MQL70126.1"/>
    <property type="molecule type" value="Genomic_DNA"/>
</dbReference>
<comment type="caution">
    <text evidence="2">The sequence shown here is derived from an EMBL/GenBank/DDBJ whole genome shotgun (WGS) entry which is preliminary data.</text>
</comment>
<dbReference type="AlphaFoldDB" id="A0A843TIP8"/>
<name>A0A843TIP8_COLES</name>
<dbReference type="Proteomes" id="UP000652761">
    <property type="component" value="Unassembled WGS sequence"/>
</dbReference>
<accession>A0A843TIP8</accession>
<feature type="domain" description="Neprosin PEP catalytic" evidence="1">
    <location>
        <begin position="1"/>
        <end position="218"/>
    </location>
</feature>
<dbReference type="InterPro" id="IPR004314">
    <property type="entry name" value="Neprosin"/>
</dbReference>
<reference evidence="2" key="1">
    <citation type="submission" date="2017-07" db="EMBL/GenBank/DDBJ databases">
        <title>Taro Niue Genome Assembly and Annotation.</title>
        <authorList>
            <person name="Atibalentja N."/>
            <person name="Keating K."/>
            <person name="Fields C.J."/>
        </authorList>
    </citation>
    <scope>NUCLEOTIDE SEQUENCE</scope>
    <source>
        <strain evidence="2">Niue_2</strain>
        <tissue evidence="2">Leaf</tissue>
    </source>
</reference>
<dbReference type="PANTHER" id="PTHR31589:SF110">
    <property type="entry name" value="PROTEIN, PUTATIVE (DUF239)-RELATED"/>
    <property type="match status" value="1"/>
</dbReference>
<protein>
    <recommendedName>
        <fullName evidence="1">Neprosin PEP catalytic domain-containing protein</fullName>
    </recommendedName>
</protein>
<dbReference type="InterPro" id="IPR053168">
    <property type="entry name" value="Glutamic_endopeptidase"/>
</dbReference>
<gene>
    <name evidence="2" type="ORF">Taro_002413</name>
</gene>
<evidence type="ECO:0000313" key="2">
    <source>
        <dbReference type="EMBL" id="MQL70126.1"/>
    </source>
</evidence>
<keyword evidence="3" id="KW-1185">Reference proteome</keyword>
<dbReference type="PROSITE" id="PS52045">
    <property type="entry name" value="NEPROSIN_PEP_CD"/>
    <property type="match status" value="1"/>
</dbReference>